<comment type="subcellular location">
    <subcellularLocation>
        <location evidence="1">Membrane</location>
    </subcellularLocation>
</comment>
<dbReference type="GO" id="GO:0004888">
    <property type="term" value="F:transmembrane signaling receptor activity"/>
    <property type="evidence" value="ECO:0007669"/>
    <property type="project" value="TreeGrafter"/>
</dbReference>
<proteinExistence type="predicted"/>
<evidence type="ECO:0000313" key="6">
    <source>
        <dbReference type="Proteomes" id="UP000565698"/>
    </source>
</evidence>
<dbReference type="EMBL" id="VXBW01003457">
    <property type="protein sequence ID" value="NXP07666.1"/>
    <property type="molecule type" value="Genomic_DNA"/>
</dbReference>
<dbReference type="InterPro" id="IPR013783">
    <property type="entry name" value="Ig-like_fold"/>
</dbReference>
<evidence type="ECO:0000259" key="4">
    <source>
        <dbReference type="SMART" id="SM00409"/>
    </source>
</evidence>
<dbReference type="Pfam" id="PF07686">
    <property type="entry name" value="V-set"/>
    <property type="match status" value="1"/>
</dbReference>
<dbReference type="SUPFAM" id="SSF48726">
    <property type="entry name" value="Immunoglobulin"/>
    <property type="match status" value="1"/>
</dbReference>
<feature type="non-terminal residue" evidence="5">
    <location>
        <position position="133"/>
    </location>
</feature>
<name>A0A7L1XBQ4_9AVES</name>
<dbReference type="Proteomes" id="UP000565698">
    <property type="component" value="Unassembled WGS sequence"/>
</dbReference>
<comment type="caution">
    <text evidence="5">The sequence shown here is derived from an EMBL/GenBank/DDBJ whole genome shotgun (WGS) entry which is preliminary data.</text>
</comment>
<dbReference type="PANTHER" id="PTHR11860">
    <property type="entry name" value="POLYMERIC-IMMUNOGLOBULIN RECEPTOR"/>
    <property type="match status" value="1"/>
</dbReference>
<dbReference type="AlphaFoldDB" id="A0A7L1XBQ4"/>
<evidence type="ECO:0000256" key="3">
    <source>
        <dbReference type="ARBA" id="ARBA00023136"/>
    </source>
</evidence>
<evidence type="ECO:0000313" key="5">
    <source>
        <dbReference type="EMBL" id="NXP07666.1"/>
    </source>
</evidence>
<dbReference type="Gene3D" id="2.60.40.10">
    <property type="entry name" value="Immunoglobulins"/>
    <property type="match status" value="1"/>
</dbReference>
<dbReference type="InterPro" id="IPR003599">
    <property type="entry name" value="Ig_sub"/>
</dbReference>
<accession>A0A7L1XBQ4</accession>
<gene>
    <name evidence="5" type="primary">Cd300lb</name>
    <name evidence="5" type="ORF">THIORB_R00182</name>
</gene>
<keyword evidence="2" id="KW-0812">Transmembrane</keyword>
<dbReference type="PANTHER" id="PTHR11860:SF87">
    <property type="entry name" value="CMRF35-LIKE MOLECULE 8"/>
    <property type="match status" value="1"/>
</dbReference>
<dbReference type="InterPro" id="IPR036179">
    <property type="entry name" value="Ig-like_dom_sf"/>
</dbReference>
<evidence type="ECO:0000256" key="2">
    <source>
        <dbReference type="ARBA" id="ARBA00022692"/>
    </source>
</evidence>
<organism evidence="5 6">
    <name type="scientific">Thinocorus orbignyianus</name>
    <dbReference type="NCBI Taxonomy" id="161742"/>
    <lineage>
        <taxon>Eukaryota</taxon>
        <taxon>Metazoa</taxon>
        <taxon>Chordata</taxon>
        <taxon>Craniata</taxon>
        <taxon>Vertebrata</taxon>
        <taxon>Euteleostomi</taxon>
        <taxon>Archelosauria</taxon>
        <taxon>Archosauria</taxon>
        <taxon>Dinosauria</taxon>
        <taxon>Saurischia</taxon>
        <taxon>Theropoda</taxon>
        <taxon>Coelurosauria</taxon>
        <taxon>Aves</taxon>
        <taxon>Neognathae</taxon>
        <taxon>Neoaves</taxon>
        <taxon>Aequornithes</taxon>
        <taxon>Ciconiiformes</taxon>
        <taxon>Thinocoridae</taxon>
        <taxon>Thinocorus</taxon>
    </lineage>
</organism>
<evidence type="ECO:0000256" key="1">
    <source>
        <dbReference type="ARBA" id="ARBA00004370"/>
    </source>
</evidence>
<dbReference type="InterPro" id="IPR050671">
    <property type="entry name" value="CD300_family_receptors"/>
</dbReference>
<dbReference type="SMART" id="SM00409">
    <property type="entry name" value="IG"/>
    <property type="match status" value="1"/>
</dbReference>
<feature type="non-terminal residue" evidence="5">
    <location>
        <position position="1"/>
    </location>
</feature>
<dbReference type="OrthoDB" id="8920197at2759"/>
<keyword evidence="3" id="KW-0472">Membrane</keyword>
<sequence length="133" mass="14635">TGGWAVTGPTEVTAKLGDPLAVSCSYKPGYELYPKYWCRPGFLWFCTTYIAQTNGSEVTVTLGSVSIRDNHASHSFTVMLGGVTLEDAGWYSCGVRRRRMFNLWHSMEVMVSPDALSAQRRAEGSSHPLTHTA</sequence>
<reference evidence="5 6" key="1">
    <citation type="submission" date="2019-09" db="EMBL/GenBank/DDBJ databases">
        <title>Bird 10,000 Genomes (B10K) Project - Family phase.</title>
        <authorList>
            <person name="Zhang G."/>
        </authorList>
    </citation>
    <scope>NUCLEOTIDE SEQUENCE [LARGE SCALE GENOMIC DNA]</scope>
    <source>
        <strain evidence="5">B10K-DU-002-47</strain>
        <tissue evidence="5">Muscle</tissue>
    </source>
</reference>
<keyword evidence="6" id="KW-1185">Reference proteome</keyword>
<dbReference type="GO" id="GO:0005886">
    <property type="term" value="C:plasma membrane"/>
    <property type="evidence" value="ECO:0007669"/>
    <property type="project" value="TreeGrafter"/>
</dbReference>
<dbReference type="InterPro" id="IPR013106">
    <property type="entry name" value="Ig_V-set"/>
</dbReference>
<protein>
    <submittedName>
        <fullName evidence="5">CLM7 protein</fullName>
    </submittedName>
</protein>
<feature type="domain" description="Immunoglobulin" evidence="4">
    <location>
        <begin position="9"/>
        <end position="112"/>
    </location>
</feature>